<dbReference type="Proteomes" id="UP000463975">
    <property type="component" value="Chromosome"/>
</dbReference>
<dbReference type="InterPro" id="IPR006157">
    <property type="entry name" value="FolB_dom"/>
</dbReference>
<feature type="domain" description="7,8-dihydro-6-hydroxymethylpterin-pyrophosphokinase" evidence="11">
    <location>
        <begin position="212"/>
        <end position="223"/>
    </location>
</feature>
<dbReference type="CDD" id="cd00534">
    <property type="entry name" value="DHNA_DHNTPE"/>
    <property type="match status" value="1"/>
</dbReference>
<dbReference type="InterPro" id="IPR000550">
    <property type="entry name" value="Hppk"/>
</dbReference>
<dbReference type="SUPFAM" id="SSF55620">
    <property type="entry name" value="Tetrahydrobiopterin biosynthesis enzymes-like"/>
    <property type="match status" value="1"/>
</dbReference>
<evidence type="ECO:0000256" key="4">
    <source>
        <dbReference type="ARBA" id="ARBA00022679"/>
    </source>
</evidence>
<evidence type="ECO:0000256" key="2">
    <source>
        <dbReference type="ARBA" id="ARBA00005810"/>
    </source>
</evidence>
<dbReference type="SUPFAM" id="SSF55083">
    <property type="entry name" value="6-hydroxymethyl-7,8-dihydropterin pyrophosphokinase, HPPK"/>
    <property type="match status" value="1"/>
</dbReference>
<dbReference type="RefSeq" id="WP_160619191.1">
    <property type="nucleotide sequence ID" value="NZ_CP047652.1"/>
</dbReference>
<keyword evidence="13" id="KW-1185">Reference proteome</keyword>
<dbReference type="InterPro" id="IPR043133">
    <property type="entry name" value="GTP-CH-I_C/QueF"/>
</dbReference>
<evidence type="ECO:0000256" key="1">
    <source>
        <dbReference type="ARBA" id="ARBA00005051"/>
    </source>
</evidence>
<comment type="similarity">
    <text evidence="2">Belongs to the HPPK family.</text>
</comment>
<accession>A0A6P1NF89</accession>
<evidence type="ECO:0000256" key="3">
    <source>
        <dbReference type="ARBA" id="ARBA00009640"/>
    </source>
</evidence>
<dbReference type="GO" id="GO:0046656">
    <property type="term" value="P:folic acid biosynthetic process"/>
    <property type="evidence" value="ECO:0007669"/>
    <property type="project" value="UniProtKB-UniRule"/>
</dbReference>
<dbReference type="Pfam" id="PF01288">
    <property type="entry name" value="HPPK"/>
    <property type="match status" value="1"/>
</dbReference>
<comment type="pathway">
    <text evidence="10">Cofactor biosynthesis; tetrahydrofolate biosynthesis; 2-amino-4-hydroxy-6-hydroxymethyl-7,8-dihydropteridine diphosphate from 7,8-dihydroneopterin triphosphate: step 3/4.</text>
</comment>
<keyword evidence="7" id="KW-0067">ATP-binding</keyword>
<keyword evidence="8 10" id="KW-0289">Folate biosynthesis</keyword>
<organism evidence="12 13">
    <name type="scientific">Aristophania vespae</name>
    <dbReference type="NCBI Taxonomy" id="2697033"/>
    <lineage>
        <taxon>Bacteria</taxon>
        <taxon>Pseudomonadati</taxon>
        <taxon>Pseudomonadota</taxon>
        <taxon>Alphaproteobacteria</taxon>
        <taxon>Acetobacterales</taxon>
        <taxon>Acetobacteraceae</taxon>
        <taxon>Aristophania</taxon>
    </lineage>
</organism>
<dbReference type="GO" id="GO:0046654">
    <property type="term" value="P:tetrahydrofolate biosynthetic process"/>
    <property type="evidence" value="ECO:0007669"/>
    <property type="project" value="UniProtKB-UniRule"/>
</dbReference>
<dbReference type="EMBL" id="CP047652">
    <property type="protein sequence ID" value="QHI96118.1"/>
    <property type="molecule type" value="Genomic_DNA"/>
</dbReference>
<comment type="catalytic activity">
    <reaction evidence="10">
        <text>7,8-dihydroneopterin = 6-hydroxymethyl-7,8-dihydropterin + glycolaldehyde</text>
        <dbReference type="Rhea" id="RHEA:10540"/>
        <dbReference type="ChEBI" id="CHEBI:17001"/>
        <dbReference type="ChEBI" id="CHEBI:17071"/>
        <dbReference type="ChEBI" id="CHEBI:44841"/>
        <dbReference type="EC" id="4.1.2.25"/>
    </reaction>
</comment>
<evidence type="ECO:0000256" key="7">
    <source>
        <dbReference type="ARBA" id="ARBA00022840"/>
    </source>
</evidence>
<dbReference type="EC" id="4.1.2.25" evidence="10"/>
<comment type="function">
    <text evidence="10">Catalyzes the conversion of 7,8-dihydroneopterin to 6-hydroxymethyl-7,8-dihydropterin.</text>
</comment>
<comment type="pathway">
    <text evidence="1">Cofactor biosynthesis; tetrahydrofolate biosynthesis; 2-amino-4-hydroxy-6-hydroxymethyl-7,8-dihydropteridine diphosphate from 7,8-dihydroneopterin triphosphate: step 4/4.</text>
</comment>
<dbReference type="PANTHER" id="PTHR43071:SF1">
    <property type="entry name" value="2-AMINO-4-HYDROXY-6-HYDROXYMETHYLDIHYDROPTERIDINE PYROPHOSPHOKINASE"/>
    <property type="match status" value="1"/>
</dbReference>
<evidence type="ECO:0000259" key="11">
    <source>
        <dbReference type="PROSITE" id="PS00794"/>
    </source>
</evidence>
<dbReference type="NCBIfam" id="TIGR00526">
    <property type="entry name" value="folB_dom"/>
    <property type="match status" value="1"/>
</dbReference>
<dbReference type="InterPro" id="IPR006156">
    <property type="entry name" value="Dihydroneopterin_aldolase"/>
</dbReference>
<keyword evidence="6 12" id="KW-0418">Kinase</keyword>
<dbReference type="EC" id="2.7.6.3" evidence="10"/>
<evidence type="ECO:0000256" key="9">
    <source>
        <dbReference type="ARBA" id="ARBA00029409"/>
    </source>
</evidence>
<sequence length="297" mass="33084">MIESPLTRVSVRDLCLFAHHGVLEEEKRLGQRFFINIDALVNIDPAIKDDDYHQAVCYAGLCDIASEITRGSSFNLIETLADRIASAILERYSQVVETHIEIRKPSAPLPYTVSEAAIKITKKRHEVVGLSLGANLGPREATLKAAIDMLARAEGLQIDRVSGLYDSAPWGVEDQPPFINLCLLGQTSLRPMALLRLCKEIELLLGRIPGRHWGERALDIDLLFYGEMQIDNPVLTLPHPRIFERAFVLEPLYELDPTFTISGRNISEALAQLARTEGDVVRRAGAPFPSSEESYVN</sequence>
<evidence type="ECO:0000256" key="6">
    <source>
        <dbReference type="ARBA" id="ARBA00022777"/>
    </source>
</evidence>
<keyword evidence="4 12" id="KW-0808">Transferase</keyword>
<proteinExistence type="inferred from homology"/>
<dbReference type="UniPathway" id="UPA00077">
    <property type="reaction ID" value="UER00154"/>
</dbReference>
<protein>
    <recommendedName>
        <fullName evidence="10">Bifunctional folate synthesis protein</fullName>
    </recommendedName>
    <domain>
        <recommendedName>
            <fullName evidence="10">Dihydroneopterin aldolase</fullName>
            <shortName evidence="10">DHNA</shortName>
            <ecNumber evidence="10">4.1.2.25</ecNumber>
        </recommendedName>
        <alternativeName>
            <fullName evidence="10">7,8-dihydroneopterin aldolase</fullName>
        </alternativeName>
    </domain>
    <domain>
        <recommendedName>
            <fullName evidence="10">2-amino-4-hydroxy-6-hydroxymethyldihydropteridine pyrophosphokinase</fullName>
            <ecNumber evidence="10">2.7.6.3</ecNumber>
        </recommendedName>
        <alternativeName>
            <fullName evidence="10">6-hydroxymethyl-7,8-dihydropterin pyrophosphokinase</fullName>
            <shortName evidence="10">PPPK</shortName>
        </alternativeName>
        <alternativeName>
            <fullName evidence="10">7,8-dihydro-6-hydroxymethylpterin pyrophosphokinase</fullName>
            <shortName evidence="10">HPPK</shortName>
        </alternativeName>
    </domain>
</protein>
<keyword evidence="10" id="KW-0456">Lyase</keyword>
<dbReference type="NCBIfam" id="TIGR00525">
    <property type="entry name" value="folB"/>
    <property type="match status" value="1"/>
</dbReference>
<name>A0A6P1NF89_9PROT</name>
<dbReference type="SMART" id="SM00905">
    <property type="entry name" value="FolB"/>
    <property type="match status" value="1"/>
</dbReference>
<comment type="function">
    <text evidence="9">Catalyzes the transfer of pyrophosphate from adenosine triphosphate (ATP) to 6-hydroxymethyl-7,8-dihydropterin, an enzymatic step in folate biosynthesis pathway.</text>
</comment>
<dbReference type="Gene3D" id="3.30.70.560">
    <property type="entry name" value="7,8-Dihydro-6-hydroxymethylpterin-pyrophosphokinase HPPK"/>
    <property type="match status" value="1"/>
</dbReference>
<evidence type="ECO:0000313" key="13">
    <source>
        <dbReference type="Proteomes" id="UP000463975"/>
    </source>
</evidence>
<evidence type="ECO:0000313" key="12">
    <source>
        <dbReference type="EMBL" id="QHI96118.1"/>
    </source>
</evidence>
<reference evidence="12 13" key="1">
    <citation type="submission" date="2020-01" db="EMBL/GenBank/DDBJ databases">
        <title>Genome sequencing of strain KACC 21507.</title>
        <authorList>
            <person name="Heo J."/>
            <person name="Kim S.-J."/>
            <person name="Kim J.-S."/>
            <person name="Hong S.-B."/>
            <person name="Kwon S.-W."/>
        </authorList>
    </citation>
    <scope>NUCLEOTIDE SEQUENCE [LARGE SCALE GENOMIC DNA]</scope>
    <source>
        <strain evidence="12 13">KACC 21507</strain>
    </source>
</reference>
<comment type="similarity">
    <text evidence="10">Belongs to the DHNA family.</text>
</comment>
<evidence type="ECO:0000256" key="10">
    <source>
        <dbReference type="RuleBase" id="RU362079"/>
    </source>
</evidence>
<dbReference type="Gene3D" id="3.30.1130.10">
    <property type="match status" value="1"/>
</dbReference>
<gene>
    <name evidence="12" type="primary">folK</name>
    <name evidence="12" type="ORF">GT348_07620</name>
</gene>
<dbReference type="PROSITE" id="PS00794">
    <property type="entry name" value="HPPK"/>
    <property type="match status" value="1"/>
</dbReference>
<dbReference type="Pfam" id="PF02152">
    <property type="entry name" value="FolB"/>
    <property type="match status" value="1"/>
</dbReference>
<dbReference type="KEGG" id="bomb:GT348_07620"/>
<dbReference type="InterPro" id="IPR035907">
    <property type="entry name" value="Hppk_sf"/>
</dbReference>
<evidence type="ECO:0000256" key="5">
    <source>
        <dbReference type="ARBA" id="ARBA00022741"/>
    </source>
</evidence>
<dbReference type="AlphaFoldDB" id="A0A6P1NF89"/>
<evidence type="ECO:0000256" key="8">
    <source>
        <dbReference type="ARBA" id="ARBA00022909"/>
    </source>
</evidence>
<dbReference type="PANTHER" id="PTHR43071">
    <property type="entry name" value="2-AMINO-4-HYDROXY-6-HYDROXYMETHYLDIHYDROPTERIDINE PYROPHOSPHOKINASE"/>
    <property type="match status" value="1"/>
</dbReference>
<dbReference type="GO" id="GO:0016301">
    <property type="term" value="F:kinase activity"/>
    <property type="evidence" value="ECO:0007669"/>
    <property type="project" value="UniProtKB-KW"/>
</dbReference>
<keyword evidence="5" id="KW-0547">Nucleotide-binding</keyword>
<comment type="similarity">
    <text evidence="3">In the N-terminal section; belongs to the DHNA family.</text>
</comment>
<dbReference type="GO" id="GO:0005524">
    <property type="term" value="F:ATP binding"/>
    <property type="evidence" value="ECO:0007669"/>
    <property type="project" value="UniProtKB-KW"/>
</dbReference>
<dbReference type="NCBIfam" id="TIGR01498">
    <property type="entry name" value="folK"/>
    <property type="match status" value="1"/>
</dbReference>
<dbReference type="GO" id="GO:0003848">
    <property type="term" value="F:2-amino-4-hydroxy-6-hydroxymethyldihydropteridine diphosphokinase activity"/>
    <property type="evidence" value="ECO:0007669"/>
    <property type="project" value="UniProtKB-EC"/>
</dbReference>
<dbReference type="CDD" id="cd00483">
    <property type="entry name" value="HPPK"/>
    <property type="match status" value="1"/>
</dbReference>
<dbReference type="GO" id="GO:0004150">
    <property type="term" value="F:dihydroneopterin aldolase activity"/>
    <property type="evidence" value="ECO:0007669"/>
    <property type="project" value="UniProtKB-UniRule"/>
</dbReference>